<keyword evidence="9" id="KW-1185">Reference proteome</keyword>
<dbReference type="GO" id="GO:0016020">
    <property type="term" value="C:membrane"/>
    <property type="evidence" value="ECO:0007669"/>
    <property type="project" value="UniProtKB-SubCell"/>
</dbReference>
<reference evidence="8 9" key="1">
    <citation type="submission" date="2021-06" db="EMBL/GenBank/DDBJ databases">
        <title>Caerostris extrusa draft genome.</title>
        <authorList>
            <person name="Kono N."/>
            <person name="Arakawa K."/>
        </authorList>
    </citation>
    <scope>NUCLEOTIDE SEQUENCE [LARGE SCALE GENOMIC DNA]</scope>
</reference>
<evidence type="ECO:0000256" key="1">
    <source>
        <dbReference type="ARBA" id="ARBA00004141"/>
    </source>
</evidence>
<evidence type="ECO:0000256" key="4">
    <source>
        <dbReference type="ARBA" id="ARBA00022989"/>
    </source>
</evidence>
<feature type="transmembrane region" description="Helical" evidence="6">
    <location>
        <begin position="577"/>
        <end position="596"/>
    </location>
</feature>
<dbReference type="PANTHER" id="PTHR16172:SF30">
    <property type="entry name" value="SUGAR BABY, ISOFORM C"/>
    <property type="match status" value="1"/>
</dbReference>
<evidence type="ECO:0000256" key="6">
    <source>
        <dbReference type="SAM" id="Phobius"/>
    </source>
</evidence>
<comment type="caution">
    <text evidence="8">The sequence shown here is derived from an EMBL/GenBank/DDBJ whole genome shotgun (WGS) entry which is preliminary data.</text>
</comment>
<protein>
    <submittedName>
        <fullName evidence="8">MFS_1_like domain-containing protein</fullName>
    </submittedName>
</protein>
<keyword evidence="3 6" id="KW-0812">Transmembrane</keyword>
<feature type="transmembrane region" description="Helical" evidence="6">
    <location>
        <begin position="428"/>
        <end position="451"/>
    </location>
</feature>
<keyword evidence="5 6" id="KW-0472">Membrane</keyword>
<dbReference type="Pfam" id="PF12832">
    <property type="entry name" value="MFS_1_like"/>
    <property type="match status" value="1"/>
</dbReference>
<dbReference type="InterPro" id="IPR036259">
    <property type="entry name" value="MFS_trans_sf"/>
</dbReference>
<feature type="domain" description="Major facilitator superfamily associated" evidence="7">
    <location>
        <begin position="38"/>
        <end position="582"/>
    </location>
</feature>
<sequence>MAGETEEKPLDACLIPTETPEIAVKKEASFWHIDKEMLRFKIHFFLYIGGLSTAIPFTSVFAKERLGLNATSLGAVLVAQMFLFIVTKPLVGYIADYFNRLKALITILTLITIAGFLLLLPIPKFEQEAALNYTESSIQNTINAANLCKQFENSSRLNGNSSVEDCSNLNHIEVYHQDGKCIFCFLNTDSHLSVCAELVVKNKSEDSELVDDGTNANKPQILHLLCNETNPIHLNLCSHNRQSPSTGCREIKHFATFSGSNEDYEIKFMHACFHQRQKPNSDNVLGCSQNETNGLLVADGSNPRTISDFQTYQFWTFALLCTLSSICDNAIFTLSDTACCESIQKSGAEFEKQRLWGSIGWGAIAPLAGYINDYTGDFVASWSLMTLMLLLFLWNLTKIDLVKPHFSKNILSDVGTVLKSKEFLAFEFVIFINGIATGIIWFYLLWFLLSIGGNELLCGLAQTVQHFGGTIPFMFFSDWIIRKVGHFQVLCLSLLVYVIRFMWYSYLYNPWLVLPIEICHGVTYGLYYAVLASYGKLSSKPGTEATTQSIIFSTHEGLGAGLGCVLAGLGFDYLGVHKTFLFVGIFCGVGFILTPYKLQDHYKTKLCFLMAEESGLRKTYGIKKLCGIKLGNDHENCRSSNELPMGYDLRF</sequence>
<evidence type="ECO:0000256" key="3">
    <source>
        <dbReference type="ARBA" id="ARBA00022692"/>
    </source>
</evidence>
<dbReference type="AlphaFoldDB" id="A0AAV4RCE9"/>
<feature type="transmembrane region" description="Helical" evidence="6">
    <location>
        <begin position="103"/>
        <end position="122"/>
    </location>
</feature>
<evidence type="ECO:0000256" key="2">
    <source>
        <dbReference type="ARBA" id="ARBA00005241"/>
    </source>
</evidence>
<gene>
    <name evidence="8" type="primary">AVEN_208730_1</name>
    <name evidence="8" type="ORF">CEXT_357001</name>
</gene>
<dbReference type="PANTHER" id="PTHR16172">
    <property type="entry name" value="MAJOR FACILITATOR SUPERFAMILY DOMAIN-CONTAINING PROTEIN 6-LIKE"/>
    <property type="match status" value="1"/>
</dbReference>
<dbReference type="InterPro" id="IPR051717">
    <property type="entry name" value="MFS_MFSD6"/>
</dbReference>
<keyword evidence="4 6" id="KW-1133">Transmembrane helix</keyword>
<feature type="transmembrane region" description="Helical" evidence="6">
    <location>
        <begin position="487"/>
        <end position="506"/>
    </location>
</feature>
<organism evidence="8 9">
    <name type="scientific">Caerostris extrusa</name>
    <name type="common">Bark spider</name>
    <name type="synonym">Caerostris bankana</name>
    <dbReference type="NCBI Taxonomy" id="172846"/>
    <lineage>
        <taxon>Eukaryota</taxon>
        <taxon>Metazoa</taxon>
        <taxon>Ecdysozoa</taxon>
        <taxon>Arthropoda</taxon>
        <taxon>Chelicerata</taxon>
        <taxon>Arachnida</taxon>
        <taxon>Araneae</taxon>
        <taxon>Araneomorphae</taxon>
        <taxon>Entelegynae</taxon>
        <taxon>Araneoidea</taxon>
        <taxon>Araneidae</taxon>
        <taxon>Caerostris</taxon>
    </lineage>
</organism>
<dbReference type="Proteomes" id="UP001054945">
    <property type="component" value="Unassembled WGS sequence"/>
</dbReference>
<evidence type="ECO:0000259" key="7">
    <source>
        <dbReference type="Pfam" id="PF12832"/>
    </source>
</evidence>
<feature type="transmembrane region" description="Helical" evidence="6">
    <location>
        <begin position="44"/>
        <end position="62"/>
    </location>
</feature>
<comment type="similarity">
    <text evidence="2">Belongs to the major facilitator superfamily. MFSD6 family.</text>
</comment>
<dbReference type="SUPFAM" id="SSF103473">
    <property type="entry name" value="MFS general substrate transporter"/>
    <property type="match status" value="1"/>
</dbReference>
<comment type="subcellular location">
    <subcellularLocation>
        <location evidence="1">Membrane</location>
        <topology evidence="1">Multi-pass membrane protein</topology>
    </subcellularLocation>
</comment>
<dbReference type="Gene3D" id="1.20.1250.20">
    <property type="entry name" value="MFS general substrate transporter like domains"/>
    <property type="match status" value="3"/>
</dbReference>
<proteinExistence type="inferred from homology"/>
<feature type="transmembrane region" description="Helical" evidence="6">
    <location>
        <begin position="378"/>
        <end position="396"/>
    </location>
</feature>
<feature type="transmembrane region" description="Helical" evidence="6">
    <location>
        <begin position="68"/>
        <end position="91"/>
    </location>
</feature>
<evidence type="ECO:0000313" key="9">
    <source>
        <dbReference type="Proteomes" id="UP001054945"/>
    </source>
</evidence>
<evidence type="ECO:0000256" key="5">
    <source>
        <dbReference type="ARBA" id="ARBA00023136"/>
    </source>
</evidence>
<dbReference type="EMBL" id="BPLR01007722">
    <property type="protein sequence ID" value="GIY19150.1"/>
    <property type="molecule type" value="Genomic_DNA"/>
</dbReference>
<evidence type="ECO:0000313" key="8">
    <source>
        <dbReference type="EMBL" id="GIY19150.1"/>
    </source>
</evidence>
<feature type="transmembrane region" description="Helical" evidence="6">
    <location>
        <begin position="512"/>
        <end position="530"/>
    </location>
</feature>
<name>A0AAV4RCE9_CAEEX</name>
<accession>A0AAV4RCE9</accession>
<dbReference type="InterPro" id="IPR024989">
    <property type="entry name" value="MFS_assoc_dom"/>
</dbReference>